<dbReference type="Proteomes" id="UP000398217">
    <property type="component" value="Unassembled WGS sequence"/>
</dbReference>
<evidence type="ECO:0000259" key="1">
    <source>
        <dbReference type="SMART" id="SM00635"/>
    </source>
</evidence>
<feature type="domain" description="BIG2" evidence="1">
    <location>
        <begin position="199"/>
        <end position="280"/>
    </location>
</feature>
<evidence type="ECO:0000313" key="2">
    <source>
        <dbReference type="EMBL" id="GET45967.1"/>
    </source>
</evidence>
<dbReference type="OrthoDB" id="5477965at2"/>
<dbReference type="Pfam" id="PF02368">
    <property type="entry name" value="Big_2"/>
    <property type="match status" value="3"/>
</dbReference>
<dbReference type="AlphaFoldDB" id="A0A5M4B9U3"/>
<reference evidence="3" key="1">
    <citation type="journal article" date="2020" name="Int. J. Syst. Evol. Microbiol.">
        <title>Capnocytophaga felis sp. nov. isolated from the feline oral cavity.</title>
        <authorList>
            <person name="Suzuki M."/>
            <person name="Umeda K."/>
            <person name="Kimura M."/>
            <person name="Imaoka K."/>
            <person name="Morikawa S."/>
            <person name="Maeda K."/>
        </authorList>
    </citation>
    <scope>NUCLEOTIDE SEQUENCE [LARGE SCALE GENOMIC DNA]</scope>
    <source>
        <strain evidence="3">KC07070</strain>
    </source>
</reference>
<dbReference type="EMBL" id="BLBC01000007">
    <property type="protein sequence ID" value="GET45967.1"/>
    <property type="molecule type" value="Genomic_DNA"/>
</dbReference>
<keyword evidence="3" id="KW-1185">Reference proteome</keyword>
<dbReference type="SMART" id="SM00635">
    <property type="entry name" value="BID_2"/>
    <property type="match status" value="3"/>
</dbReference>
<gene>
    <name evidence="2" type="ORF">RCZ01_12690</name>
</gene>
<comment type="caution">
    <text evidence="2">The sequence shown here is derived from an EMBL/GenBank/DDBJ whole genome shotgun (WGS) entry which is preliminary data.</text>
</comment>
<dbReference type="PROSITE" id="PS51257">
    <property type="entry name" value="PROKAR_LIPOPROTEIN"/>
    <property type="match status" value="1"/>
</dbReference>
<protein>
    <recommendedName>
        <fullName evidence="1">BIG2 domain-containing protein</fullName>
    </recommendedName>
</protein>
<evidence type="ECO:0000313" key="3">
    <source>
        <dbReference type="Proteomes" id="UP000398217"/>
    </source>
</evidence>
<accession>A0A5M4B9U3</accession>
<dbReference type="InterPro" id="IPR003343">
    <property type="entry name" value="Big_2"/>
</dbReference>
<proteinExistence type="predicted"/>
<organism evidence="2 3">
    <name type="scientific">Capnocytophaga felis</name>
    <dbReference type="NCBI Taxonomy" id="2267611"/>
    <lineage>
        <taxon>Bacteria</taxon>
        <taxon>Pseudomonadati</taxon>
        <taxon>Bacteroidota</taxon>
        <taxon>Flavobacteriia</taxon>
        <taxon>Flavobacteriales</taxon>
        <taxon>Flavobacteriaceae</taxon>
        <taxon>Capnocytophaga</taxon>
    </lineage>
</organism>
<dbReference type="Gene3D" id="2.60.40.1080">
    <property type="match status" value="3"/>
</dbReference>
<dbReference type="InterPro" id="IPR008964">
    <property type="entry name" value="Invasin/intimin_cell_adhesion"/>
</dbReference>
<feature type="domain" description="BIG2" evidence="1">
    <location>
        <begin position="114"/>
        <end position="194"/>
    </location>
</feature>
<feature type="domain" description="BIG2" evidence="1">
    <location>
        <begin position="30"/>
        <end position="107"/>
    </location>
</feature>
<sequence>MKKSLFLLLCLILGIVSCSKDKEEPKPIELTPTIVLSENSPVKLVEGQSKEIQVSGENLKAFTVTSSNAEVVTVSAKEKMFVLEAKLAGTATITVTSKNVSKDLIVEVSPKNVLVQRIEFNEQNKFPVGRNATLNFTIFPENATNKKLKWESNNPNVVRVDENGGIFVLNKPGQQATIKASATDGSNVSAEITIIAFNIVNELNIRIGEEKAMAVGSEFVLQYDAYGINRNVPPTDSSVSWKSDAPEVVSVDANGRITCHKEGRAQITATANDGFGAQAQILIKSIVPINKIKINGQSNNGAISLKKGTSLPLVITTFEEDKLVETINGGKSQSQYVTIHFSKRTESTTYLAQISREGLLQANYKTGTFILRVSYENSLISNESVDCEVTVTITE</sequence>
<dbReference type="SUPFAM" id="SSF49373">
    <property type="entry name" value="Invasin/intimin cell-adhesion fragments"/>
    <property type="match status" value="2"/>
</dbReference>
<dbReference type="RefSeq" id="WP_155284605.1">
    <property type="nucleotide sequence ID" value="NZ_BLBC01000007.1"/>
</dbReference>
<name>A0A5M4B9U3_9FLAO</name>